<keyword evidence="2" id="KW-1185">Reference proteome</keyword>
<gene>
    <name evidence="1" type="ORF">I4F81_008035</name>
</gene>
<dbReference type="EMBL" id="CM020619">
    <property type="protein sequence ID" value="KAK1865504.1"/>
    <property type="molecule type" value="Genomic_DNA"/>
</dbReference>
<comment type="caution">
    <text evidence="1">The sequence shown here is derived from an EMBL/GenBank/DDBJ whole genome shotgun (WGS) entry which is preliminary data.</text>
</comment>
<evidence type="ECO:0000313" key="1">
    <source>
        <dbReference type="EMBL" id="KAK1865504.1"/>
    </source>
</evidence>
<evidence type="ECO:0000313" key="2">
    <source>
        <dbReference type="Proteomes" id="UP000798662"/>
    </source>
</evidence>
<organism evidence="1 2">
    <name type="scientific">Pyropia yezoensis</name>
    <name type="common">Susabi-nori</name>
    <name type="synonym">Porphyra yezoensis</name>
    <dbReference type="NCBI Taxonomy" id="2788"/>
    <lineage>
        <taxon>Eukaryota</taxon>
        <taxon>Rhodophyta</taxon>
        <taxon>Bangiophyceae</taxon>
        <taxon>Bangiales</taxon>
        <taxon>Bangiaceae</taxon>
        <taxon>Pyropia</taxon>
    </lineage>
</organism>
<name>A0ACC3C5A2_PYRYE</name>
<dbReference type="Proteomes" id="UP000798662">
    <property type="component" value="Chromosome 2"/>
</dbReference>
<proteinExistence type="predicted"/>
<accession>A0ACC3C5A2</accession>
<protein>
    <submittedName>
        <fullName evidence="1">Uncharacterized protein</fullName>
    </submittedName>
</protein>
<sequence length="291" mass="27622">MAANGTVAAGGSPPQRDDPPAPAPAGPPSLVGCTAAAAAEPPPIATGGAAAAPEDLPGPAVGGGAAAKATAAAAAAGPPVPPAGGVDPRHAVIAGAVRTILGCLDAEPSRAGLAKTPDRVAAALLYCTAGGGTTPRGIAGDALWAEPCAAAAGAPAADGGGGGGGGGLVLVRSIRLYSMCEHHLLPFFGTATVAYLPGAAGVLVGLSKLARLADAAARSLQVQERLTARVADDVAAVTGAAGVAVLVDATHLCMAARGVAQGGATTVTTAWRGAFVGNAALRAEFLTLARP</sequence>
<reference evidence="1" key="1">
    <citation type="submission" date="2019-11" db="EMBL/GenBank/DDBJ databases">
        <title>Nori genome reveals adaptations in red seaweeds to the harsh intertidal environment.</title>
        <authorList>
            <person name="Wang D."/>
            <person name="Mao Y."/>
        </authorList>
    </citation>
    <scope>NUCLEOTIDE SEQUENCE</scope>
    <source>
        <tissue evidence="1">Gametophyte</tissue>
    </source>
</reference>